<protein>
    <recommendedName>
        <fullName evidence="2">histidine kinase</fullName>
        <ecNumber evidence="2">2.7.13.3</ecNumber>
    </recommendedName>
</protein>
<dbReference type="PROSITE" id="PS50112">
    <property type="entry name" value="PAS"/>
    <property type="match status" value="2"/>
</dbReference>
<dbReference type="PANTHER" id="PTHR43304:SF1">
    <property type="entry name" value="PAC DOMAIN-CONTAINING PROTEIN"/>
    <property type="match status" value="1"/>
</dbReference>
<comment type="catalytic activity">
    <reaction evidence="1">
        <text>ATP + protein L-histidine = ADP + protein N-phospho-L-histidine.</text>
        <dbReference type="EC" id="2.7.13.3"/>
    </reaction>
</comment>
<evidence type="ECO:0000259" key="8">
    <source>
        <dbReference type="PROSITE" id="PS50113"/>
    </source>
</evidence>
<comment type="caution">
    <text evidence="9">The sequence shown here is derived from an EMBL/GenBank/DDBJ whole genome shotgun (WGS) entry which is preliminary data.</text>
</comment>
<dbReference type="InterPro" id="IPR052162">
    <property type="entry name" value="Sensor_kinase/Photoreceptor"/>
</dbReference>
<evidence type="ECO:0000256" key="5">
    <source>
        <dbReference type="ARBA" id="ARBA00022777"/>
    </source>
</evidence>
<dbReference type="SMART" id="SM00387">
    <property type="entry name" value="HATPase_c"/>
    <property type="match status" value="1"/>
</dbReference>
<evidence type="ECO:0000259" key="6">
    <source>
        <dbReference type="PROSITE" id="PS50109"/>
    </source>
</evidence>
<dbReference type="OrthoDB" id="230688at2157"/>
<evidence type="ECO:0000256" key="4">
    <source>
        <dbReference type="ARBA" id="ARBA00022679"/>
    </source>
</evidence>
<feature type="domain" description="PAC" evidence="8">
    <location>
        <begin position="204"/>
        <end position="255"/>
    </location>
</feature>
<dbReference type="InterPro" id="IPR000700">
    <property type="entry name" value="PAS-assoc_C"/>
</dbReference>
<dbReference type="Pfam" id="PF08448">
    <property type="entry name" value="PAS_4"/>
    <property type="match status" value="1"/>
</dbReference>
<dbReference type="InterPro" id="IPR005467">
    <property type="entry name" value="His_kinase_dom"/>
</dbReference>
<dbReference type="SUPFAM" id="SSF55785">
    <property type="entry name" value="PYP-like sensor domain (PAS domain)"/>
    <property type="match status" value="2"/>
</dbReference>
<dbReference type="CDD" id="cd00130">
    <property type="entry name" value="PAS"/>
    <property type="match status" value="2"/>
</dbReference>
<accession>A0A4U5JAV8</accession>
<dbReference type="AlphaFoldDB" id="A0A4U5JAV8"/>
<dbReference type="InterPro" id="IPR000014">
    <property type="entry name" value="PAS"/>
</dbReference>
<dbReference type="InterPro" id="IPR035965">
    <property type="entry name" value="PAS-like_dom_sf"/>
</dbReference>
<feature type="domain" description="Histidine kinase" evidence="6">
    <location>
        <begin position="259"/>
        <end position="464"/>
    </location>
</feature>
<keyword evidence="10" id="KW-1185">Reference proteome</keyword>
<dbReference type="InterPro" id="IPR003594">
    <property type="entry name" value="HATPase_dom"/>
</dbReference>
<dbReference type="PROSITE" id="PS50109">
    <property type="entry name" value="HIS_KIN"/>
    <property type="match status" value="1"/>
</dbReference>
<dbReference type="Pfam" id="PF02518">
    <property type="entry name" value="HATPase_c"/>
    <property type="match status" value="1"/>
</dbReference>
<evidence type="ECO:0000259" key="7">
    <source>
        <dbReference type="PROSITE" id="PS50112"/>
    </source>
</evidence>
<proteinExistence type="predicted"/>
<keyword evidence="3" id="KW-0597">Phosphoprotein</keyword>
<feature type="domain" description="PAS" evidence="7">
    <location>
        <begin position="129"/>
        <end position="202"/>
    </location>
</feature>
<dbReference type="SMART" id="SM00086">
    <property type="entry name" value="PAC"/>
    <property type="match status" value="2"/>
</dbReference>
<sequence length="464" mass="52982">MEPPEDLRTILDLTQDKVVVVDSDGHYQYANAATERILGYDIEAFVGTNTFEYIHPEDREEVQSTFERLVDINEELIETATFRHRAADGSWIWFESRMWNRADPDLDGYVVSSRDVTARLAAERRQHEAETQLRRLAKHTDDVLWMFSADWGNVHFVNEAFEDIWGMSRETLIDEPWRFLERVHTDDRPDVKRAMEQLSDGAAIDIEYRVERDRSFQSWVWVKGHPIVESGEVTRVVGFARDITNRRRRERQLRVLDNLLRHNLRNVLNVVLGHADLARQRAGPEVEAGMDAITSVATELLTTVEKERRIVELLVESPGPSPIDISTLLSDLVADARRSYPEASVTLDCSTAQSVFAIPEIRHAIAELLENAIVHACGRAAIEIRARSRSDHVSIRIEDTAPPIPRNEFEPLFSSRNPSELYHGTGLGLWLVYWAVDLSNGELGFGRTPKDDGNVVTVRLQTVR</sequence>
<dbReference type="InterPro" id="IPR013655">
    <property type="entry name" value="PAS_fold_3"/>
</dbReference>
<evidence type="ECO:0000256" key="3">
    <source>
        <dbReference type="ARBA" id="ARBA00022553"/>
    </source>
</evidence>
<organism evidence="9 10">
    <name type="scientific">Natronomonas salsuginis</name>
    <dbReference type="NCBI Taxonomy" id="2217661"/>
    <lineage>
        <taxon>Archaea</taxon>
        <taxon>Methanobacteriati</taxon>
        <taxon>Methanobacteriota</taxon>
        <taxon>Stenosarchaea group</taxon>
        <taxon>Halobacteria</taxon>
        <taxon>Halobacteriales</taxon>
        <taxon>Natronomonadaceae</taxon>
        <taxon>Natronomonas</taxon>
    </lineage>
</organism>
<dbReference type="PROSITE" id="PS50113">
    <property type="entry name" value="PAC"/>
    <property type="match status" value="1"/>
</dbReference>
<dbReference type="PANTHER" id="PTHR43304">
    <property type="entry name" value="PHYTOCHROME-LIKE PROTEIN CPH1"/>
    <property type="match status" value="1"/>
</dbReference>
<evidence type="ECO:0000313" key="10">
    <source>
        <dbReference type="Proteomes" id="UP000308037"/>
    </source>
</evidence>
<reference evidence="9 10" key="1">
    <citation type="submission" date="2019-04" db="EMBL/GenBank/DDBJ databases">
        <title>Natronomonas sp. F20-122 a newhaloarchaeon isolated from a saline saltern of Isla Bacuta, Huelva, Spain.</title>
        <authorList>
            <person name="Duran-Viseras A."/>
            <person name="Sanchez-Porro C."/>
            <person name="Ventosa A."/>
        </authorList>
    </citation>
    <scope>NUCLEOTIDE SEQUENCE [LARGE SCALE GENOMIC DNA]</scope>
    <source>
        <strain evidence="9 10">F20-122</strain>
    </source>
</reference>
<dbReference type="SUPFAM" id="SSF55874">
    <property type="entry name" value="ATPase domain of HSP90 chaperone/DNA topoisomerase II/histidine kinase"/>
    <property type="match status" value="1"/>
</dbReference>
<evidence type="ECO:0000256" key="1">
    <source>
        <dbReference type="ARBA" id="ARBA00000085"/>
    </source>
</evidence>
<keyword evidence="5 9" id="KW-0418">Kinase</keyword>
<evidence type="ECO:0000256" key="2">
    <source>
        <dbReference type="ARBA" id="ARBA00012438"/>
    </source>
</evidence>
<dbReference type="Pfam" id="PF08447">
    <property type="entry name" value="PAS_3"/>
    <property type="match status" value="1"/>
</dbReference>
<keyword evidence="4" id="KW-0808">Transferase</keyword>
<dbReference type="Proteomes" id="UP000308037">
    <property type="component" value="Unassembled WGS sequence"/>
</dbReference>
<dbReference type="EMBL" id="QKNX01000004">
    <property type="protein sequence ID" value="TKR25306.1"/>
    <property type="molecule type" value="Genomic_DNA"/>
</dbReference>
<dbReference type="InterPro" id="IPR001610">
    <property type="entry name" value="PAC"/>
</dbReference>
<dbReference type="Gene3D" id="3.30.565.10">
    <property type="entry name" value="Histidine kinase-like ATPase, C-terminal domain"/>
    <property type="match status" value="1"/>
</dbReference>
<dbReference type="EC" id="2.7.13.3" evidence="2"/>
<evidence type="ECO:0000313" key="9">
    <source>
        <dbReference type="EMBL" id="TKR25306.1"/>
    </source>
</evidence>
<dbReference type="GO" id="GO:0004673">
    <property type="term" value="F:protein histidine kinase activity"/>
    <property type="evidence" value="ECO:0007669"/>
    <property type="project" value="UniProtKB-EC"/>
</dbReference>
<dbReference type="Gene3D" id="3.30.450.20">
    <property type="entry name" value="PAS domain"/>
    <property type="match status" value="2"/>
</dbReference>
<dbReference type="InterPro" id="IPR036890">
    <property type="entry name" value="HATPase_C_sf"/>
</dbReference>
<dbReference type="SMART" id="SM00091">
    <property type="entry name" value="PAS"/>
    <property type="match status" value="2"/>
</dbReference>
<dbReference type="InterPro" id="IPR013656">
    <property type="entry name" value="PAS_4"/>
</dbReference>
<name>A0A4U5JAV8_9EURY</name>
<dbReference type="RefSeq" id="WP_137276945.1">
    <property type="nucleotide sequence ID" value="NZ_QKNX01000004.1"/>
</dbReference>
<dbReference type="NCBIfam" id="TIGR00229">
    <property type="entry name" value="sensory_box"/>
    <property type="match status" value="2"/>
</dbReference>
<gene>
    <name evidence="9" type="ORF">DM868_11110</name>
</gene>
<feature type="domain" description="PAS" evidence="7">
    <location>
        <begin position="3"/>
        <end position="73"/>
    </location>
</feature>